<dbReference type="EMBL" id="JBHUFV010000079">
    <property type="protein sequence ID" value="MFD1939056.1"/>
    <property type="molecule type" value="Genomic_DNA"/>
</dbReference>
<dbReference type="Gene3D" id="3.40.50.300">
    <property type="entry name" value="P-loop containing nucleotide triphosphate hydrolases"/>
    <property type="match status" value="1"/>
</dbReference>
<dbReference type="InterPro" id="IPR038727">
    <property type="entry name" value="NadR/Ttd14_AAA_dom"/>
</dbReference>
<dbReference type="Pfam" id="PF13521">
    <property type="entry name" value="AAA_28"/>
    <property type="match status" value="1"/>
</dbReference>
<evidence type="ECO:0000313" key="2">
    <source>
        <dbReference type="EMBL" id="MFD1939056.1"/>
    </source>
</evidence>
<reference evidence="3" key="1">
    <citation type="journal article" date="2019" name="Int. J. Syst. Evol. Microbiol.">
        <title>The Global Catalogue of Microorganisms (GCM) 10K type strain sequencing project: providing services to taxonomists for standard genome sequencing and annotation.</title>
        <authorList>
            <consortium name="The Broad Institute Genomics Platform"/>
            <consortium name="The Broad Institute Genome Sequencing Center for Infectious Disease"/>
            <person name="Wu L."/>
            <person name="Ma J."/>
        </authorList>
    </citation>
    <scope>NUCLEOTIDE SEQUENCE [LARGE SCALE GENOMIC DNA]</scope>
    <source>
        <strain evidence="3">ICMP 6774ER</strain>
    </source>
</reference>
<sequence>MHTCSCCTAGPRLVVFTGGPGSGKSTLIGRLGLFASEEAGRAIIQDQVAIGGFALPWKDVELFAELMLSHELRSYRLAASREGTVVFDRGVPDIAGYLRLEGRQVPAHVDAAARSFRYHRTVFVAPPWPEIYENDAERKQTPEEAERTYASVSSAYLDYGYELVELPRVPVEERVAFVLRHLRRA</sequence>
<evidence type="ECO:0000313" key="3">
    <source>
        <dbReference type="Proteomes" id="UP001597368"/>
    </source>
</evidence>
<feature type="domain" description="NadR/Ttd14 AAA" evidence="1">
    <location>
        <begin position="14"/>
        <end position="174"/>
    </location>
</feature>
<accession>A0ABW4TE83</accession>
<gene>
    <name evidence="2" type="ORF">ACFSKW_47105</name>
</gene>
<protein>
    <submittedName>
        <fullName evidence="2">AAA family ATPase</fullName>
    </submittedName>
</protein>
<dbReference type="Proteomes" id="UP001597368">
    <property type="component" value="Unassembled WGS sequence"/>
</dbReference>
<dbReference type="SUPFAM" id="SSF52540">
    <property type="entry name" value="P-loop containing nucleoside triphosphate hydrolases"/>
    <property type="match status" value="1"/>
</dbReference>
<evidence type="ECO:0000259" key="1">
    <source>
        <dbReference type="Pfam" id="PF13521"/>
    </source>
</evidence>
<dbReference type="InterPro" id="IPR027417">
    <property type="entry name" value="P-loop_NTPase"/>
</dbReference>
<organism evidence="2 3">
    <name type="scientific">Nonomuraea mangrovi</name>
    <dbReference type="NCBI Taxonomy" id="2316207"/>
    <lineage>
        <taxon>Bacteria</taxon>
        <taxon>Bacillati</taxon>
        <taxon>Actinomycetota</taxon>
        <taxon>Actinomycetes</taxon>
        <taxon>Streptosporangiales</taxon>
        <taxon>Streptosporangiaceae</taxon>
        <taxon>Nonomuraea</taxon>
    </lineage>
</organism>
<proteinExistence type="predicted"/>
<comment type="caution">
    <text evidence="2">The sequence shown here is derived from an EMBL/GenBank/DDBJ whole genome shotgun (WGS) entry which is preliminary data.</text>
</comment>
<name>A0ABW4TE83_9ACTN</name>
<keyword evidence="3" id="KW-1185">Reference proteome</keyword>
<dbReference type="RefSeq" id="WP_379581144.1">
    <property type="nucleotide sequence ID" value="NZ_JBHUFV010000079.1"/>
</dbReference>